<dbReference type="Proteomes" id="UP000184063">
    <property type="component" value="Unassembled WGS sequence"/>
</dbReference>
<evidence type="ECO:0000256" key="1">
    <source>
        <dbReference type="SAM" id="MobiDB-lite"/>
    </source>
</evidence>
<organism evidence="2 3">
    <name type="scientific">Aspergillus luchuensis (strain CBS 106.47)</name>
    <dbReference type="NCBI Taxonomy" id="1137211"/>
    <lineage>
        <taxon>Eukaryota</taxon>
        <taxon>Fungi</taxon>
        <taxon>Dikarya</taxon>
        <taxon>Ascomycota</taxon>
        <taxon>Pezizomycotina</taxon>
        <taxon>Eurotiomycetes</taxon>
        <taxon>Eurotiomycetidae</taxon>
        <taxon>Eurotiales</taxon>
        <taxon>Aspergillaceae</taxon>
        <taxon>Aspergillus</taxon>
        <taxon>Aspergillus subgen. Circumdati</taxon>
    </lineage>
</organism>
<feature type="region of interest" description="Disordered" evidence="1">
    <location>
        <begin position="50"/>
        <end position="86"/>
    </location>
</feature>
<evidence type="ECO:0000313" key="3">
    <source>
        <dbReference type="Proteomes" id="UP000184063"/>
    </source>
</evidence>
<proteinExistence type="predicted"/>
<feature type="region of interest" description="Disordered" evidence="1">
    <location>
        <begin position="184"/>
        <end position="204"/>
    </location>
</feature>
<gene>
    <name evidence="2" type="ORF">ASPFODRAFT_60005</name>
</gene>
<dbReference type="EMBL" id="KV878240">
    <property type="protein sequence ID" value="OJZ87615.1"/>
    <property type="molecule type" value="Genomic_DNA"/>
</dbReference>
<protein>
    <submittedName>
        <fullName evidence="2">Uncharacterized protein</fullName>
    </submittedName>
</protein>
<reference evidence="3" key="1">
    <citation type="journal article" date="2017" name="Genome Biol.">
        <title>Comparative genomics reveals high biological diversity and specific adaptations in the industrially and medically important fungal genus Aspergillus.</title>
        <authorList>
            <person name="de Vries R.P."/>
            <person name="Riley R."/>
            <person name="Wiebenga A."/>
            <person name="Aguilar-Osorio G."/>
            <person name="Amillis S."/>
            <person name="Uchima C.A."/>
            <person name="Anderluh G."/>
            <person name="Asadollahi M."/>
            <person name="Askin M."/>
            <person name="Barry K."/>
            <person name="Battaglia E."/>
            <person name="Bayram O."/>
            <person name="Benocci T."/>
            <person name="Braus-Stromeyer S.A."/>
            <person name="Caldana C."/>
            <person name="Canovas D."/>
            <person name="Cerqueira G.C."/>
            <person name="Chen F."/>
            <person name="Chen W."/>
            <person name="Choi C."/>
            <person name="Clum A."/>
            <person name="Dos Santos R.A."/>
            <person name="Damasio A.R."/>
            <person name="Diallinas G."/>
            <person name="Emri T."/>
            <person name="Fekete E."/>
            <person name="Flipphi M."/>
            <person name="Freyberg S."/>
            <person name="Gallo A."/>
            <person name="Gournas C."/>
            <person name="Habgood R."/>
            <person name="Hainaut M."/>
            <person name="Harispe M.L."/>
            <person name="Henrissat B."/>
            <person name="Hilden K.S."/>
            <person name="Hope R."/>
            <person name="Hossain A."/>
            <person name="Karabika E."/>
            <person name="Karaffa L."/>
            <person name="Karanyi Z."/>
            <person name="Krasevec N."/>
            <person name="Kuo A."/>
            <person name="Kusch H."/>
            <person name="LaButti K."/>
            <person name="Lagendijk E.L."/>
            <person name="Lapidus A."/>
            <person name="Levasseur A."/>
            <person name="Lindquist E."/>
            <person name="Lipzen A."/>
            <person name="Logrieco A.F."/>
            <person name="MacCabe A."/>
            <person name="Maekelae M.R."/>
            <person name="Malavazi I."/>
            <person name="Melin P."/>
            <person name="Meyer V."/>
            <person name="Mielnichuk N."/>
            <person name="Miskei M."/>
            <person name="Molnar A.P."/>
            <person name="Mule G."/>
            <person name="Ngan C.Y."/>
            <person name="Orejas M."/>
            <person name="Orosz E."/>
            <person name="Ouedraogo J.P."/>
            <person name="Overkamp K.M."/>
            <person name="Park H.-S."/>
            <person name="Perrone G."/>
            <person name="Piumi F."/>
            <person name="Punt P.J."/>
            <person name="Ram A.F."/>
            <person name="Ramon A."/>
            <person name="Rauscher S."/>
            <person name="Record E."/>
            <person name="Riano-Pachon D.M."/>
            <person name="Robert V."/>
            <person name="Roehrig J."/>
            <person name="Ruller R."/>
            <person name="Salamov A."/>
            <person name="Salih N.S."/>
            <person name="Samson R.A."/>
            <person name="Sandor E."/>
            <person name="Sanguinetti M."/>
            <person name="Schuetze T."/>
            <person name="Sepcic K."/>
            <person name="Shelest E."/>
            <person name="Sherlock G."/>
            <person name="Sophianopoulou V."/>
            <person name="Squina F.M."/>
            <person name="Sun H."/>
            <person name="Susca A."/>
            <person name="Todd R.B."/>
            <person name="Tsang A."/>
            <person name="Unkles S.E."/>
            <person name="van de Wiele N."/>
            <person name="van Rossen-Uffink D."/>
            <person name="Oliveira J.V."/>
            <person name="Vesth T.C."/>
            <person name="Visser J."/>
            <person name="Yu J.-H."/>
            <person name="Zhou M."/>
            <person name="Andersen M.R."/>
            <person name="Archer D.B."/>
            <person name="Baker S.E."/>
            <person name="Benoit I."/>
            <person name="Brakhage A.A."/>
            <person name="Braus G.H."/>
            <person name="Fischer R."/>
            <person name="Frisvad J.C."/>
            <person name="Goldman G.H."/>
            <person name="Houbraken J."/>
            <person name="Oakley B."/>
            <person name="Pocsi I."/>
            <person name="Scazzocchio C."/>
            <person name="Seiboth B."/>
            <person name="vanKuyk P.A."/>
            <person name="Wortman J."/>
            <person name="Dyer P.S."/>
            <person name="Grigoriev I.V."/>
        </authorList>
    </citation>
    <scope>NUCLEOTIDE SEQUENCE [LARGE SCALE GENOMIC DNA]</scope>
    <source>
        <strain evidence="3">CBS 106.47</strain>
    </source>
</reference>
<accession>A0A1M3TLM9</accession>
<dbReference type="VEuPathDB" id="FungiDB:ASPFODRAFT_60005"/>
<dbReference type="AlphaFoldDB" id="A0A1M3TLM9"/>
<feature type="compositionally biased region" description="Basic and acidic residues" evidence="1">
    <location>
        <begin position="189"/>
        <end position="204"/>
    </location>
</feature>
<evidence type="ECO:0000313" key="2">
    <source>
        <dbReference type="EMBL" id="OJZ87615.1"/>
    </source>
</evidence>
<name>A0A1M3TLM9_ASPLC</name>
<sequence>MDGIARRFRNQEMRQIRRWFAQRRDLQVLISIHMQRWKAVIIDWGEIGGERGKETKQPRGELRSKKEVLTETEERSDSFQVKRGQDGHGLGRPKVLLLCCARKEGIDGKKMGGGSEEVKTASNGEEEEEACSTELLGVILTGEAINHTAVANRCKRRKSKCTKQDDGESLSVCVLWETEEKQGGLTGRQRREDEELKTKVKKEL</sequence>
<feature type="compositionally biased region" description="Basic and acidic residues" evidence="1">
    <location>
        <begin position="50"/>
        <end position="77"/>
    </location>
</feature>